<organism evidence="9 10">
    <name type="scientific">Cuscuta europaea</name>
    <name type="common">European dodder</name>
    <dbReference type="NCBI Taxonomy" id="41803"/>
    <lineage>
        <taxon>Eukaryota</taxon>
        <taxon>Viridiplantae</taxon>
        <taxon>Streptophyta</taxon>
        <taxon>Embryophyta</taxon>
        <taxon>Tracheophyta</taxon>
        <taxon>Spermatophyta</taxon>
        <taxon>Magnoliopsida</taxon>
        <taxon>eudicotyledons</taxon>
        <taxon>Gunneridae</taxon>
        <taxon>Pentapetalae</taxon>
        <taxon>asterids</taxon>
        <taxon>lamiids</taxon>
        <taxon>Solanales</taxon>
        <taxon>Convolvulaceae</taxon>
        <taxon>Cuscuteae</taxon>
        <taxon>Cuscuta</taxon>
        <taxon>Cuscuta subgen. Cuscuta</taxon>
    </lineage>
</organism>
<dbReference type="OrthoDB" id="645489at2759"/>
<dbReference type="InterPro" id="IPR012337">
    <property type="entry name" value="RNaseH-like_sf"/>
</dbReference>
<evidence type="ECO:0000256" key="6">
    <source>
        <dbReference type="ARBA" id="ARBA00023242"/>
    </source>
</evidence>
<gene>
    <name evidence="9" type="ORF">CEURO_LOCUS19959</name>
</gene>
<evidence type="ECO:0000313" key="10">
    <source>
        <dbReference type="Proteomes" id="UP001152484"/>
    </source>
</evidence>
<reference evidence="9" key="1">
    <citation type="submission" date="2022-07" db="EMBL/GenBank/DDBJ databases">
        <authorList>
            <person name="Macas J."/>
            <person name="Novak P."/>
            <person name="Neumann P."/>
        </authorList>
    </citation>
    <scope>NUCLEOTIDE SEQUENCE</scope>
</reference>
<dbReference type="EMBL" id="CAMAPE010000060">
    <property type="protein sequence ID" value="CAH9113268.1"/>
    <property type="molecule type" value="Genomic_DNA"/>
</dbReference>
<keyword evidence="2" id="KW-0479">Metal-binding</keyword>
<name>A0A9P1EKA2_CUSEU</name>
<evidence type="ECO:0000256" key="1">
    <source>
        <dbReference type="ARBA" id="ARBA00004123"/>
    </source>
</evidence>
<accession>A0A9P1EKA2</accession>
<dbReference type="SUPFAM" id="SSF53098">
    <property type="entry name" value="Ribonuclease H-like"/>
    <property type="match status" value="1"/>
</dbReference>
<dbReference type="AlphaFoldDB" id="A0A9P1EKA2"/>
<dbReference type="Pfam" id="PF04937">
    <property type="entry name" value="DUF659"/>
    <property type="match status" value="1"/>
</dbReference>
<dbReference type="InterPro" id="IPR008906">
    <property type="entry name" value="HATC_C_dom"/>
</dbReference>
<keyword evidence="6" id="KW-0539">Nucleus</keyword>
<keyword evidence="10" id="KW-1185">Reference proteome</keyword>
<keyword evidence="4" id="KW-0862">Zinc</keyword>
<dbReference type="Pfam" id="PF05699">
    <property type="entry name" value="Dimer_Tnp_hAT"/>
    <property type="match status" value="1"/>
</dbReference>
<evidence type="ECO:0000259" key="8">
    <source>
        <dbReference type="PROSITE" id="PS50808"/>
    </source>
</evidence>
<comment type="subcellular location">
    <subcellularLocation>
        <location evidence="1">Nucleus</location>
    </subcellularLocation>
</comment>
<dbReference type="Proteomes" id="UP001152484">
    <property type="component" value="Unassembled WGS sequence"/>
</dbReference>
<dbReference type="PANTHER" id="PTHR32166">
    <property type="entry name" value="OSJNBA0013A04.12 PROTEIN"/>
    <property type="match status" value="1"/>
</dbReference>
<dbReference type="GO" id="GO:0005634">
    <property type="term" value="C:nucleus"/>
    <property type="evidence" value="ECO:0007669"/>
    <property type="project" value="UniProtKB-SubCell"/>
</dbReference>
<dbReference type="InterPro" id="IPR007021">
    <property type="entry name" value="DUF659"/>
</dbReference>
<evidence type="ECO:0000256" key="7">
    <source>
        <dbReference type="PROSITE-ProRule" id="PRU00027"/>
    </source>
</evidence>
<comment type="caution">
    <text evidence="9">The sequence shown here is derived from an EMBL/GenBank/DDBJ whole genome shotgun (WGS) entry which is preliminary data.</text>
</comment>
<dbReference type="GO" id="GO:0008270">
    <property type="term" value="F:zinc ion binding"/>
    <property type="evidence" value="ECO:0007669"/>
    <property type="project" value="UniProtKB-KW"/>
</dbReference>
<keyword evidence="3 7" id="KW-0863">Zinc-finger</keyword>
<evidence type="ECO:0000256" key="2">
    <source>
        <dbReference type="ARBA" id="ARBA00022723"/>
    </source>
</evidence>
<keyword evidence="5" id="KW-0238">DNA-binding</keyword>
<protein>
    <recommendedName>
        <fullName evidence="8">BED-type domain-containing protein</fullName>
    </recommendedName>
</protein>
<dbReference type="GO" id="GO:0046983">
    <property type="term" value="F:protein dimerization activity"/>
    <property type="evidence" value="ECO:0007669"/>
    <property type="project" value="InterPro"/>
</dbReference>
<dbReference type="PROSITE" id="PS50808">
    <property type="entry name" value="ZF_BED"/>
    <property type="match status" value="1"/>
</dbReference>
<sequence>MTSNLEPIPVTSQKHDPAWKHCQMYKNGDRIQLKCIYCGKIFKGGGIHRIKEHLAGQKGNASTCLRVQPDVRILMQESLNGAAMKKRKKQKLDTQNTLPLEAMALSELSPGVGLLTVGDALEQSFNAYGCQEEEGTSNQMTGRKKKGRIRKAGTGVITCKEVLSTIARLNDHVHMAIARFLLDAGIPFEVVKSPYFQPMIDSISSQEPGITGPTYHELRNWILKSSIQELKCETDRYSNMWARSGCSVLVDEWTTDVGKSIINFSVYCPEGTMFLRSVDATEMVNSADSLCELLKDVVEEVGVRNVLQVITSNDERYIDAGRRVTDTYPTVFWAPCASQCIDMMLDDITSLGWVNETIAQAKTISRFIYNNNNILNLMRRHTFGVDLVELGDTRSSTDFLTLKRMVNIKHNLQSMVTSEEWMESPHSKKPEGFSILDLISSEAFWSSCTLITHLTGPLLRLLRIVRSEKRSAMGYVYSGLYRAKEVIKKELADKSDYLICWNIIDHRWAPLQRHPLHAAGFYLNPRFFYGTEEDVHLHLRSLVYDCIERLVPDPNVQDRIVKETSSYQNGDGDFGRKMAVRARDTLLPAEWWSTYGGGCPNLSRLAIRILSQTCSLISNSAKPKHASLDQMHETSNCIEHQRLKDIVFLQYNLHLRAQKDREDVSVDPISYENIPFVKDWVSEREICSDEPASSDWMAVDPPLSNAMLLSPQVDDFEALGAGFGDYEIFYAVKDIRDENGDETLS</sequence>
<evidence type="ECO:0000256" key="3">
    <source>
        <dbReference type="ARBA" id="ARBA00022771"/>
    </source>
</evidence>
<dbReference type="InterPro" id="IPR003656">
    <property type="entry name" value="Znf_BED"/>
</dbReference>
<evidence type="ECO:0000313" key="9">
    <source>
        <dbReference type="EMBL" id="CAH9113268.1"/>
    </source>
</evidence>
<evidence type="ECO:0000256" key="5">
    <source>
        <dbReference type="ARBA" id="ARBA00023125"/>
    </source>
</evidence>
<proteinExistence type="predicted"/>
<evidence type="ECO:0000256" key="4">
    <source>
        <dbReference type="ARBA" id="ARBA00022833"/>
    </source>
</evidence>
<dbReference type="PANTHER" id="PTHR32166:SF88">
    <property type="entry name" value="HAT TRANSPOSON SUPERFAMILY"/>
    <property type="match status" value="1"/>
</dbReference>
<feature type="domain" description="BED-type" evidence="8">
    <location>
        <begin position="13"/>
        <end position="71"/>
    </location>
</feature>
<dbReference type="GO" id="GO:0003677">
    <property type="term" value="F:DNA binding"/>
    <property type="evidence" value="ECO:0007669"/>
    <property type="project" value="UniProtKB-KW"/>
</dbReference>